<dbReference type="InterPro" id="IPR037401">
    <property type="entry name" value="SnoaL-like"/>
</dbReference>
<evidence type="ECO:0000313" key="2">
    <source>
        <dbReference type="EMBL" id="MEK8030031.1"/>
    </source>
</evidence>
<dbReference type="RefSeq" id="WP_341424388.1">
    <property type="nucleotide sequence ID" value="NZ_JBBUTG010000002.1"/>
</dbReference>
<dbReference type="Proteomes" id="UP001371218">
    <property type="component" value="Unassembled WGS sequence"/>
</dbReference>
<accession>A0ABU9BJV2</accession>
<evidence type="ECO:0000313" key="3">
    <source>
        <dbReference type="Proteomes" id="UP001371218"/>
    </source>
</evidence>
<dbReference type="PANTHER" id="PTHR41252">
    <property type="entry name" value="BLR2505 PROTEIN"/>
    <property type="match status" value="1"/>
</dbReference>
<dbReference type="SUPFAM" id="SSF54427">
    <property type="entry name" value="NTF2-like"/>
    <property type="match status" value="1"/>
</dbReference>
<comment type="caution">
    <text evidence="2">The sequence shown here is derived from an EMBL/GenBank/DDBJ whole genome shotgun (WGS) entry which is preliminary data.</text>
</comment>
<name>A0ABU9BJV2_9BURK</name>
<proteinExistence type="predicted"/>
<reference evidence="2 3" key="1">
    <citation type="submission" date="2024-04" db="EMBL/GenBank/DDBJ databases">
        <title>Novel species of the genus Ideonella isolated from streams.</title>
        <authorList>
            <person name="Lu H."/>
        </authorList>
    </citation>
    <scope>NUCLEOTIDE SEQUENCE [LARGE SCALE GENOMIC DNA]</scope>
    <source>
        <strain evidence="2 3">DXS29W</strain>
    </source>
</reference>
<dbReference type="PANTHER" id="PTHR41252:SF1">
    <property type="entry name" value="BLR2505 PROTEIN"/>
    <property type="match status" value="1"/>
</dbReference>
<dbReference type="InterPro" id="IPR032710">
    <property type="entry name" value="NTF2-like_dom_sf"/>
</dbReference>
<dbReference type="EMBL" id="JBBUTG010000002">
    <property type="protein sequence ID" value="MEK8030031.1"/>
    <property type="molecule type" value="Genomic_DNA"/>
</dbReference>
<dbReference type="Pfam" id="PF12680">
    <property type="entry name" value="SnoaL_2"/>
    <property type="match status" value="1"/>
</dbReference>
<feature type="domain" description="SnoaL-like" evidence="1">
    <location>
        <begin position="13"/>
        <end position="120"/>
    </location>
</feature>
<gene>
    <name evidence="2" type="ORF">AACH06_04280</name>
</gene>
<protein>
    <submittedName>
        <fullName evidence="2">Nuclear transport factor 2 family protein</fullName>
    </submittedName>
</protein>
<sequence length="135" mass="14601">MDAALPTSPTELVQAAYAAFGRGDVPALLSLMAPEVAWQFVGDHQAPYTGQVRGHAQVAAWFQAVAQVDQIQAFEPREFLAGPGHVTVLGWERTQALPRGGVFEAPWVHVWQVQDGRICRFFGMLDSEAAAAARG</sequence>
<dbReference type="Gene3D" id="3.10.450.50">
    <property type="match status" value="1"/>
</dbReference>
<evidence type="ECO:0000259" key="1">
    <source>
        <dbReference type="Pfam" id="PF12680"/>
    </source>
</evidence>
<keyword evidence="3" id="KW-1185">Reference proteome</keyword>
<organism evidence="2 3">
    <name type="scientific">Ideonella lacteola</name>
    <dbReference type="NCBI Taxonomy" id="2984193"/>
    <lineage>
        <taxon>Bacteria</taxon>
        <taxon>Pseudomonadati</taxon>
        <taxon>Pseudomonadota</taxon>
        <taxon>Betaproteobacteria</taxon>
        <taxon>Burkholderiales</taxon>
        <taxon>Sphaerotilaceae</taxon>
        <taxon>Ideonella</taxon>
    </lineage>
</organism>